<organism evidence="2 3">
    <name type="scientific">Hyunsoonleella jejuensis</name>
    <dbReference type="NCBI Taxonomy" id="419940"/>
    <lineage>
        <taxon>Bacteria</taxon>
        <taxon>Pseudomonadati</taxon>
        <taxon>Bacteroidota</taxon>
        <taxon>Flavobacteriia</taxon>
        <taxon>Flavobacteriales</taxon>
        <taxon>Flavobacteriaceae</taxon>
    </lineage>
</organism>
<reference evidence="2 3" key="1">
    <citation type="submission" date="2016-10" db="EMBL/GenBank/DDBJ databases">
        <authorList>
            <person name="de Groot N.N."/>
        </authorList>
    </citation>
    <scope>NUCLEOTIDE SEQUENCE [LARGE SCALE GENOMIC DNA]</scope>
    <source>
        <strain evidence="2 3">DSM 21035</strain>
    </source>
</reference>
<sequence>MKIQRILVLLGVMIAFLSLSSFTSQKDFNNVVNGGEVQEGLIVYATFDGKEDYGYNFITKGKDGEEYTLTFQKVEDSVLKMFDLNSETLIGTKFKITFNKDVEIFKDENEMEDEEEINTITQLEKL</sequence>
<feature type="signal peptide" evidence="1">
    <location>
        <begin position="1"/>
        <end position="23"/>
    </location>
</feature>
<keyword evidence="3" id="KW-1185">Reference proteome</keyword>
<evidence type="ECO:0000313" key="2">
    <source>
        <dbReference type="EMBL" id="SER07863.1"/>
    </source>
</evidence>
<evidence type="ECO:0000256" key="1">
    <source>
        <dbReference type="SAM" id="SignalP"/>
    </source>
</evidence>
<keyword evidence="1" id="KW-0732">Signal</keyword>
<gene>
    <name evidence="2" type="ORF">SAMN05421824_2988</name>
</gene>
<protein>
    <recommendedName>
        <fullName evidence="4">DUF3221 domain-containing protein</fullName>
    </recommendedName>
</protein>
<dbReference type="EMBL" id="FOFN01000005">
    <property type="protein sequence ID" value="SER07863.1"/>
    <property type="molecule type" value="Genomic_DNA"/>
</dbReference>
<evidence type="ECO:0000313" key="3">
    <source>
        <dbReference type="Proteomes" id="UP000198999"/>
    </source>
</evidence>
<dbReference type="AlphaFoldDB" id="A0A1H9LA37"/>
<dbReference type="Proteomes" id="UP000198999">
    <property type="component" value="Unassembled WGS sequence"/>
</dbReference>
<evidence type="ECO:0008006" key="4">
    <source>
        <dbReference type="Google" id="ProtNLM"/>
    </source>
</evidence>
<accession>A0A1H9LA37</accession>
<proteinExistence type="predicted"/>
<dbReference type="RefSeq" id="WP_092580999.1">
    <property type="nucleotide sequence ID" value="NZ_FOFN01000005.1"/>
</dbReference>
<name>A0A1H9LA37_9FLAO</name>
<feature type="chain" id="PRO_5011686339" description="DUF3221 domain-containing protein" evidence="1">
    <location>
        <begin position="24"/>
        <end position="126"/>
    </location>
</feature>
<dbReference type="OrthoDB" id="1450289at2"/>